<keyword evidence="6" id="KW-0539">Nucleus</keyword>
<comment type="subcellular location">
    <subcellularLocation>
        <location evidence="1">Nucleus</location>
    </subcellularLocation>
</comment>
<evidence type="ECO:0000313" key="12">
    <source>
        <dbReference type="Proteomes" id="UP001316803"/>
    </source>
</evidence>
<dbReference type="InterPro" id="IPR021644">
    <property type="entry name" value="CAF-1_p150_acidic"/>
</dbReference>
<comment type="caution">
    <text evidence="11">The sequence shown here is derived from an EMBL/GenBank/DDBJ whole genome shotgun (WGS) entry which is preliminary data.</text>
</comment>
<keyword evidence="3" id="KW-0227">DNA damage</keyword>
<protein>
    <recommendedName>
        <fullName evidence="13">Chromatin assembly factor 1 subunit A</fullName>
    </recommendedName>
</protein>
<reference evidence="11 12" key="1">
    <citation type="submission" date="2022-12" db="EMBL/GenBank/DDBJ databases">
        <title>Genomic features and morphological characterization of a novel Knufia sp. strain isolated from spacecraft assembly facility.</title>
        <authorList>
            <person name="Teixeira M."/>
            <person name="Chander A.M."/>
            <person name="Stajich J.E."/>
            <person name="Venkateswaran K."/>
        </authorList>
    </citation>
    <scope>NUCLEOTIDE SEQUENCE [LARGE SCALE GENOMIC DNA]</scope>
    <source>
        <strain evidence="11 12">FJI-L2-BK-P2</strain>
    </source>
</reference>
<evidence type="ECO:0000259" key="9">
    <source>
        <dbReference type="Pfam" id="PF12253"/>
    </source>
</evidence>
<dbReference type="AlphaFoldDB" id="A0AAN8I459"/>
<feature type="compositionally biased region" description="Low complexity" evidence="7">
    <location>
        <begin position="211"/>
        <end position="220"/>
    </location>
</feature>
<dbReference type="CDD" id="cd22249">
    <property type="entry name" value="UDM1_RNF168_RNF169-like"/>
    <property type="match status" value="1"/>
</dbReference>
<feature type="compositionally biased region" description="Acidic residues" evidence="7">
    <location>
        <begin position="375"/>
        <end position="395"/>
    </location>
</feature>
<keyword evidence="4" id="KW-0143">Chaperone</keyword>
<feature type="domain" description="Chromatin assembly factor 1 p150 subunit acidic region" evidence="8">
    <location>
        <begin position="85"/>
        <end position="201"/>
    </location>
</feature>
<evidence type="ECO:0000256" key="4">
    <source>
        <dbReference type="ARBA" id="ARBA00023186"/>
    </source>
</evidence>
<proteinExistence type="predicted"/>
<dbReference type="Pfam" id="PF11600">
    <property type="entry name" value="CAF1A_acidic"/>
    <property type="match status" value="1"/>
</dbReference>
<evidence type="ECO:0000256" key="7">
    <source>
        <dbReference type="SAM" id="MobiDB-lite"/>
    </source>
</evidence>
<accession>A0AAN8I459</accession>
<feature type="compositionally biased region" description="Low complexity" evidence="7">
    <location>
        <begin position="32"/>
        <end position="83"/>
    </location>
</feature>
<evidence type="ECO:0000256" key="5">
    <source>
        <dbReference type="ARBA" id="ARBA00023204"/>
    </source>
</evidence>
<dbReference type="GO" id="GO:0033186">
    <property type="term" value="C:CAF-1 complex"/>
    <property type="evidence" value="ECO:0007669"/>
    <property type="project" value="TreeGrafter"/>
</dbReference>
<sequence length="604" mass="67829">MAEVTFDVTPATPQKRTHDDCIVVNTDSTANTYTKSSSTEQQSTSTRASPAPSSASSLTDLTPSNSNDTPSSAVKASSTAAPPAKKRKLGYIEREAEKAAKAREKEEKARVKAEEKARKDEEKRKVAEEKENAKRAKEIEKAQKQAVLDAERREREEKKAAKEAEKKEKDAQKEAERLKKERSQMRLGVFFGKPKPESTPPSTPEDVSDGASSRRSSIASIDMERPVLERKDTICSANPDYEKWILPFYVPEYTDVAPYNRFKLSRQHDFEVTAGSQATVCGMTEHLGRPRKRMKRTVPVKEIISNIQASGLDVVELDSMALDVLGRTSYKYLHFREDVRPPYQGTFTRFVSPRTSRKISRNPFTRGLPDKNYDYDSETEWEPPGEDDEELNDDDEMSVADDAEDEMADFLDDEDDTARRKGPLTDMEPISSGLCWVGEAFDDKGANMKQYRMDFLHDSTTFPIDPFSTKHWTDETKPKTAVKADPNAKTMSAPRLPLHPLSPNFVTGMKQDIGIDGKPSPLSTQKKATSTKPLKMVEPEYMEDFKKAIEGSDLTKAGLIEILKKQFPKCSKDAIKDTLGAVAKREGKKEADKKWCLLEVEQGK</sequence>
<feature type="region of interest" description="Disordered" evidence="7">
    <location>
        <begin position="1"/>
        <end position="220"/>
    </location>
</feature>
<dbReference type="PANTHER" id="PTHR15272">
    <property type="entry name" value="CHROMATIN ASSEMBLY FACTOR 1 SUBUNIT A CAF-1 SUBUNIT A"/>
    <property type="match status" value="1"/>
</dbReference>
<dbReference type="Proteomes" id="UP001316803">
    <property type="component" value="Unassembled WGS sequence"/>
</dbReference>
<feature type="domain" description="Chromatin assembly factor 1 subunit A dimerization" evidence="9">
    <location>
        <begin position="331"/>
        <end position="406"/>
    </location>
</feature>
<keyword evidence="5" id="KW-0234">DNA repair</keyword>
<organism evidence="11 12">
    <name type="scientific">Knufia fluminis</name>
    <dbReference type="NCBI Taxonomy" id="191047"/>
    <lineage>
        <taxon>Eukaryota</taxon>
        <taxon>Fungi</taxon>
        <taxon>Dikarya</taxon>
        <taxon>Ascomycota</taxon>
        <taxon>Pezizomycotina</taxon>
        <taxon>Eurotiomycetes</taxon>
        <taxon>Chaetothyriomycetidae</taxon>
        <taxon>Chaetothyriales</taxon>
        <taxon>Trichomeriaceae</taxon>
        <taxon>Knufia</taxon>
    </lineage>
</organism>
<feature type="region of interest" description="Disordered" evidence="7">
    <location>
        <begin position="358"/>
        <end position="395"/>
    </location>
</feature>
<evidence type="ECO:0008006" key="13">
    <source>
        <dbReference type="Google" id="ProtNLM"/>
    </source>
</evidence>
<keyword evidence="2" id="KW-0235">DNA replication</keyword>
<feature type="domain" description="Chromatin assembly factor 1 subunit Cac1-like C-terminal" evidence="10">
    <location>
        <begin position="542"/>
        <end position="595"/>
    </location>
</feature>
<feature type="compositionally biased region" description="Basic and acidic residues" evidence="7">
    <location>
        <begin position="90"/>
        <end position="184"/>
    </location>
</feature>
<evidence type="ECO:0000313" key="11">
    <source>
        <dbReference type="EMBL" id="KAK5953657.1"/>
    </source>
</evidence>
<dbReference type="Pfam" id="PF12253">
    <property type="entry name" value="CAF1A_dimeriz"/>
    <property type="match status" value="1"/>
</dbReference>
<feature type="region of interest" description="Disordered" evidence="7">
    <location>
        <begin position="470"/>
        <end position="500"/>
    </location>
</feature>
<name>A0AAN8I459_9EURO</name>
<dbReference type="InterPro" id="IPR022043">
    <property type="entry name" value="CAF1A_DD"/>
</dbReference>
<evidence type="ECO:0000256" key="6">
    <source>
        <dbReference type="ARBA" id="ARBA00023242"/>
    </source>
</evidence>
<evidence type="ECO:0000259" key="10">
    <source>
        <dbReference type="Pfam" id="PF21796"/>
    </source>
</evidence>
<evidence type="ECO:0000259" key="8">
    <source>
        <dbReference type="Pfam" id="PF11600"/>
    </source>
</evidence>
<keyword evidence="12" id="KW-1185">Reference proteome</keyword>
<dbReference type="GO" id="GO:0006281">
    <property type="term" value="P:DNA repair"/>
    <property type="evidence" value="ECO:0007669"/>
    <property type="project" value="UniProtKB-KW"/>
</dbReference>
<evidence type="ECO:0000256" key="3">
    <source>
        <dbReference type="ARBA" id="ARBA00022763"/>
    </source>
</evidence>
<dbReference type="Pfam" id="PF21796">
    <property type="entry name" value="Cac1_C"/>
    <property type="match status" value="1"/>
</dbReference>
<evidence type="ECO:0000256" key="2">
    <source>
        <dbReference type="ARBA" id="ARBA00022705"/>
    </source>
</evidence>
<dbReference type="GO" id="GO:0006260">
    <property type="term" value="P:DNA replication"/>
    <property type="evidence" value="ECO:0007669"/>
    <property type="project" value="UniProtKB-KW"/>
</dbReference>
<dbReference type="InterPro" id="IPR048800">
    <property type="entry name" value="Cac1-like_C"/>
</dbReference>
<dbReference type="EMBL" id="JAKLMC020000011">
    <property type="protein sequence ID" value="KAK5953657.1"/>
    <property type="molecule type" value="Genomic_DNA"/>
</dbReference>
<gene>
    <name evidence="11" type="ORF">OHC33_005601</name>
</gene>
<dbReference type="PANTHER" id="PTHR15272:SF0">
    <property type="entry name" value="CHROMATIN ASSEMBLY FACTOR 1 SUBUNIT A"/>
    <property type="match status" value="1"/>
</dbReference>
<dbReference type="GO" id="GO:0006334">
    <property type="term" value="P:nucleosome assembly"/>
    <property type="evidence" value="ECO:0007669"/>
    <property type="project" value="TreeGrafter"/>
</dbReference>
<evidence type="ECO:0000256" key="1">
    <source>
        <dbReference type="ARBA" id="ARBA00004123"/>
    </source>
</evidence>
<dbReference type="GO" id="GO:0005634">
    <property type="term" value="C:nucleus"/>
    <property type="evidence" value="ECO:0007669"/>
    <property type="project" value="UniProtKB-SubCell"/>
</dbReference>